<reference evidence="13" key="1">
    <citation type="submission" date="2021-02" db="EMBL/GenBank/DDBJ databases">
        <authorList>
            <person name="Nowell W R."/>
        </authorList>
    </citation>
    <scope>NUCLEOTIDE SEQUENCE</scope>
</reference>
<evidence type="ECO:0000256" key="2">
    <source>
        <dbReference type="ARBA" id="ARBA00022692"/>
    </source>
</evidence>
<keyword evidence="4" id="KW-0297">G-protein coupled receptor</keyword>
<dbReference type="Gene3D" id="1.20.1070.10">
    <property type="entry name" value="Rhodopsin 7-helix transmembrane proteins"/>
    <property type="match status" value="1"/>
</dbReference>
<dbReference type="SUPFAM" id="SSF81321">
    <property type="entry name" value="Family A G protein-coupled receptor-like"/>
    <property type="match status" value="1"/>
</dbReference>
<keyword evidence="6" id="KW-0675">Receptor</keyword>
<dbReference type="EMBL" id="CAJNOG010000820">
    <property type="protein sequence ID" value="CAF1364853.1"/>
    <property type="molecule type" value="Genomic_DNA"/>
</dbReference>
<accession>A0A819EZN0</accession>
<evidence type="ECO:0000256" key="7">
    <source>
        <dbReference type="ARBA" id="ARBA00023224"/>
    </source>
</evidence>
<gene>
    <name evidence="11" type="ORF">JYZ213_LOCUS35790</name>
    <name evidence="12" type="ORF">OKA104_LOCUS6118</name>
    <name evidence="13" type="ORF">OXD698_LOCUS21619</name>
    <name evidence="10" type="ORF">VCS650_LOCUS31593</name>
</gene>
<feature type="transmembrane region" description="Helical" evidence="8">
    <location>
        <begin position="227"/>
        <end position="247"/>
    </location>
</feature>
<dbReference type="EMBL" id="CAJNON010000546">
    <property type="protein sequence ID" value="CAF1310992.1"/>
    <property type="molecule type" value="Genomic_DNA"/>
</dbReference>
<evidence type="ECO:0000259" key="9">
    <source>
        <dbReference type="PROSITE" id="PS50262"/>
    </source>
</evidence>
<proteinExistence type="predicted"/>
<dbReference type="InterPro" id="IPR017452">
    <property type="entry name" value="GPCR_Rhodpsn_7TM"/>
</dbReference>
<dbReference type="InterPro" id="IPR050125">
    <property type="entry name" value="GPCR_opsins"/>
</dbReference>
<evidence type="ECO:0000313" key="12">
    <source>
        <dbReference type="EMBL" id="CAF3591108.1"/>
    </source>
</evidence>
<dbReference type="Proteomes" id="UP000663845">
    <property type="component" value="Unassembled WGS sequence"/>
</dbReference>
<sequence length="296" mass="34486">MLSERFYTINYVTSVIVSIIGLTFSLLINFIIITNRKCYTIKNILIFDLCISSLIYFILHLIGCYYGTRNDWLYSQPLCILRAYFIMVSISGITYSLLIQAISRLFFSIFYTHKFLLKKRIHWILIFFKWLICFLIGIQPLFIEHGFELIREHRMCGIKTNKLSIAPYSICIVYVFPGSIVILVYALIFYQVRQSTHRVRSNLIKSYTSACICLTFIRKNLIVMKNILIILNILMCGGTPYLILMIWDLIDNGSAPRQLYFLSVNSLVSATTLMIIVTFYKNKTVKKITLKYLSGH</sequence>
<keyword evidence="2 8" id="KW-0812">Transmembrane</keyword>
<feature type="domain" description="G-protein coupled receptors family 1 profile" evidence="9">
    <location>
        <begin position="24"/>
        <end position="290"/>
    </location>
</feature>
<dbReference type="OrthoDB" id="10068072at2759"/>
<evidence type="ECO:0000256" key="8">
    <source>
        <dbReference type="SAM" id="Phobius"/>
    </source>
</evidence>
<dbReference type="PANTHER" id="PTHR24240">
    <property type="entry name" value="OPSIN"/>
    <property type="match status" value="1"/>
</dbReference>
<dbReference type="AlphaFoldDB" id="A0A819EZN0"/>
<keyword evidence="3 8" id="KW-1133">Transmembrane helix</keyword>
<keyword evidence="7" id="KW-0807">Transducer</keyword>
<evidence type="ECO:0000256" key="4">
    <source>
        <dbReference type="ARBA" id="ARBA00023040"/>
    </source>
</evidence>
<evidence type="ECO:0000256" key="5">
    <source>
        <dbReference type="ARBA" id="ARBA00023136"/>
    </source>
</evidence>
<feature type="transmembrane region" description="Helical" evidence="8">
    <location>
        <begin position="163"/>
        <end position="190"/>
    </location>
</feature>
<dbReference type="Proteomes" id="UP000663891">
    <property type="component" value="Unassembled WGS sequence"/>
</dbReference>
<feature type="transmembrane region" description="Helical" evidence="8">
    <location>
        <begin position="80"/>
        <end position="102"/>
    </location>
</feature>
<evidence type="ECO:0000313" key="14">
    <source>
        <dbReference type="Proteomes" id="UP000663844"/>
    </source>
</evidence>
<feature type="transmembrane region" description="Helical" evidence="8">
    <location>
        <begin position="259"/>
        <end position="280"/>
    </location>
</feature>
<feature type="transmembrane region" description="Helical" evidence="8">
    <location>
        <begin position="45"/>
        <end position="68"/>
    </location>
</feature>
<evidence type="ECO:0000313" key="13">
    <source>
        <dbReference type="EMBL" id="CAF3857489.1"/>
    </source>
</evidence>
<evidence type="ECO:0000256" key="3">
    <source>
        <dbReference type="ARBA" id="ARBA00022989"/>
    </source>
</evidence>
<dbReference type="CDD" id="cd00637">
    <property type="entry name" value="7tm_classA_rhodopsin-like"/>
    <property type="match status" value="1"/>
</dbReference>
<dbReference type="GO" id="GO:0004930">
    <property type="term" value="F:G protein-coupled receptor activity"/>
    <property type="evidence" value="ECO:0007669"/>
    <property type="project" value="UniProtKB-KW"/>
</dbReference>
<organism evidence="13 14">
    <name type="scientific">Adineta steineri</name>
    <dbReference type="NCBI Taxonomy" id="433720"/>
    <lineage>
        <taxon>Eukaryota</taxon>
        <taxon>Metazoa</taxon>
        <taxon>Spiralia</taxon>
        <taxon>Gnathifera</taxon>
        <taxon>Rotifera</taxon>
        <taxon>Eurotatoria</taxon>
        <taxon>Bdelloidea</taxon>
        <taxon>Adinetida</taxon>
        <taxon>Adinetidae</taxon>
        <taxon>Adineta</taxon>
    </lineage>
</organism>
<evidence type="ECO:0000256" key="1">
    <source>
        <dbReference type="ARBA" id="ARBA00004141"/>
    </source>
</evidence>
<dbReference type="Proteomes" id="UP000663881">
    <property type="component" value="Unassembled WGS sequence"/>
</dbReference>
<dbReference type="PROSITE" id="PS50262">
    <property type="entry name" value="G_PROTEIN_RECEP_F1_2"/>
    <property type="match status" value="1"/>
</dbReference>
<dbReference type="GO" id="GO:0016020">
    <property type="term" value="C:membrane"/>
    <property type="evidence" value="ECO:0007669"/>
    <property type="project" value="UniProtKB-SubCell"/>
</dbReference>
<evidence type="ECO:0000313" key="10">
    <source>
        <dbReference type="EMBL" id="CAF1310992.1"/>
    </source>
</evidence>
<evidence type="ECO:0000313" key="11">
    <source>
        <dbReference type="EMBL" id="CAF1364853.1"/>
    </source>
</evidence>
<comment type="caution">
    <text evidence="13">The sequence shown here is derived from an EMBL/GenBank/DDBJ whole genome shotgun (WGS) entry which is preliminary data.</text>
</comment>
<keyword evidence="5 8" id="KW-0472">Membrane</keyword>
<evidence type="ECO:0000256" key="6">
    <source>
        <dbReference type="ARBA" id="ARBA00023170"/>
    </source>
</evidence>
<name>A0A819EZN0_9BILA</name>
<comment type="subcellular location">
    <subcellularLocation>
        <location evidence="1">Membrane</location>
        <topology evidence="1">Multi-pass membrane protein</topology>
    </subcellularLocation>
</comment>
<feature type="transmembrane region" description="Helical" evidence="8">
    <location>
        <begin position="123"/>
        <end position="143"/>
    </location>
</feature>
<dbReference type="EMBL" id="CAJOAZ010001791">
    <property type="protein sequence ID" value="CAF3857489.1"/>
    <property type="molecule type" value="Genomic_DNA"/>
</dbReference>
<dbReference type="EMBL" id="CAJOAY010000221">
    <property type="protein sequence ID" value="CAF3591108.1"/>
    <property type="molecule type" value="Genomic_DNA"/>
</dbReference>
<dbReference type="Proteomes" id="UP000663844">
    <property type="component" value="Unassembled WGS sequence"/>
</dbReference>
<feature type="transmembrane region" description="Helical" evidence="8">
    <location>
        <begin position="12"/>
        <end position="33"/>
    </location>
</feature>
<protein>
    <recommendedName>
        <fullName evidence="9">G-protein coupled receptors family 1 profile domain-containing protein</fullName>
    </recommendedName>
</protein>